<keyword evidence="5 9" id="KW-0798">TonB box</keyword>
<dbReference type="Pfam" id="PF13715">
    <property type="entry name" value="CarbopepD_reg_2"/>
    <property type="match status" value="1"/>
</dbReference>
<evidence type="ECO:0000256" key="2">
    <source>
        <dbReference type="ARBA" id="ARBA00022448"/>
    </source>
</evidence>
<keyword evidence="2 8" id="KW-0813">Transport</keyword>
<dbReference type="InterPro" id="IPR000531">
    <property type="entry name" value="Beta-barrel_TonB"/>
</dbReference>
<evidence type="ECO:0000259" key="11">
    <source>
        <dbReference type="Pfam" id="PF00593"/>
    </source>
</evidence>
<keyword evidence="6 8" id="KW-0472">Membrane</keyword>
<gene>
    <name evidence="13" type="ORF">SAMN05444364_13016</name>
</gene>
<dbReference type="Proteomes" id="UP000184105">
    <property type="component" value="Unassembled WGS sequence"/>
</dbReference>
<comment type="caution">
    <text evidence="13">The sequence shown here is derived from an EMBL/GenBank/DDBJ whole genome shotgun (WGS) entry which is preliminary data.</text>
</comment>
<keyword evidence="3 8" id="KW-1134">Transmembrane beta strand</keyword>
<dbReference type="NCBIfam" id="TIGR04056">
    <property type="entry name" value="OMP_RagA_SusC"/>
    <property type="match status" value="1"/>
</dbReference>
<evidence type="ECO:0000256" key="4">
    <source>
        <dbReference type="ARBA" id="ARBA00022692"/>
    </source>
</evidence>
<evidence type="ECO:0000256" key="6">
    <source>
        <dbReference type="ARBA" id="ARBA00023136"/>
    </source>
</evidence>
<evidence type="ECO:0000259" key="12">
    <source>
        <dbReference type="Pfam" id="PF07715"/>
    </source>
</evidence>
<evidence type="ECO:0000313" key="13">
    <source>
        <dbReference type="EMBL" id="SHG05123.1"/>
    </source>
</evidence>
<evidence type="ECO:0000256" key="5">
    <source>
        <dbReference type="ARBA" id="ARBA00023077"/>
    </source>
</evidence>
<dbReference type="SUPFAM" id="SSF49464">
    <property type="entry name" value="Carboxypeptidase regulatory domain-like"/>
    <property type="match status" value="1"/>
</dbReference>
<dbReference type="AlphaFoldDB" id="A0AAX2F6H6"/>
<dbReference type="InterPro" id="IPR037066">
    <property type="entry name" value="Plug_dom_sf"/>
</dbReference>
<evidence type="ECO:0000256" key="9">
    <source>
        <dbReference type="RuleBase" id="RU003357"/>
    </source>
</evidence>
<keyword evidence="7 8" id="KW-0998">Cell outer membrane</keyword>
<proteinExistence type="inferred from homology"/>
<dbReference type="InterPro" id="IPR012910">
    <property type="entry name" value="Plug_dom"/>
</dbReference>
<evidence type="ECO:0000313" key="14">
    <source>
        <dbReference type="Proteomes" id="UP000184105"/>
    </source>
</evidence>
<dbReference type="SUPFAM" id="SSF56935">
    <property type="entry name" value="Porins"/>
    <property type="match status" value="1"/>
</dbReference>
<reference evidence="13 14" key="1">
    <citation type="submission" date="2016-11" db="EMBL/GenBank/DDBJ databases">
        <authorList>
            <person name="Varghese N."/>
            <person name="Submissions S."/>
        </authorList>
    </citation>
    <scope>NUCLEOTIDE SEQUENCE [LARGE SCALE GENOMIC DNA]</scope>
    <source>
        <strain evidence="13 14">DSM 22613</strain>
    </source>
</reference>
<accession>A0AAX2F6H6</accession>
<dbReference type="EMBL" id="FQWA01000030">
    <property type="protein sequence ID" value="SHG05123.1"/>
    <property type="molecule type" value="Genomic_DNA"/>
</dbReference>
<feature type="domain" description="TonB-dependent receptor-like beta-barrel" evidence="11">
    <location>
        <begin position="431"/>
        <end position="1037"/>
    </location>
</feature>
<feature type="domain" description="TonB-dependent receptor plug" evidence="12">
    <location>
        <begin position="131"/>
        <end position="240"/>
    </location>
</feature>
<evidence type="ECO:0000256" key="3">
    <source>
        <dbReference type="ARBA" id="ARBA00022452"/>
    </source>
</evidence>
<evidence type="ECO:0000256" key="7">
    <source>
        <dbReference type="ARBA" id="ARBA00023237"/>
    </source>
</evidence>
<organism evidence="13 14">
    <name type="scientific">Prevotella scopos JCM 17725</name>
    <dbReference type="NCBI Taxonomy" id="1236518"/>
    <lineage>
        <taxon>Bacteria</taxon>
        <taxon>Pseudomonadati</taxon>
        <taxon>Bacteroidota</taxon>
        <taxon>Bacteroidia</taxon>
        <taxon>Bacteroidales</taxon>
        <taxon>Prevotellaceae</taxon>
        <taxon>Prevotella</taxon>
    </lineage>
</organism>
<dbReference type="InterPro" id="IPR023996">
    <property type="entry name" value="TonB-dep_OMP_SusC/RagA"/>
</dbReference>
<feature type="chain" id="PRO_5043466321" evidence="10">
    <location>
        <begin position="25"/>
        <end position="1076"/>
    </location>
</feature>
<dbReference type="InterPro" id="IPR039426">
    <property type="entry name" value="TonB-dep_rcpt-like"/>
</dbReference>
<dbReference type="InterPro" id="IPR023997">
    <property type="entry name" value="TonB-dep_OMP_SusC/RagA_CS"/>
</dbReference>
<dbReference type="Gene3D" id="2.40.170.20">
    <property type="entry name" value="TonB-dependent receptor, beta-barrel domain"/>
    <property type="match status" value="1"/>
</dbReference>
<protein>
    <submittedName>
        <fullName evidence="13">TonB-linked outer membrane protein, SusC/RagA family</fullName>
    </submittedName>
</protein>
<dbReference type="FunFam" id="2.170.130.10:FF:000024">
    <property type="entry name" value="Outer membrane protein"/>
    <property type="match status" value="1"/>
</dbReference>
<keyword evidence="14" id="KW-1185">Reference proteome</keyword>
<name>A0AAX2F6H6_9BACT</name>
<dbReference type="RefSeq" id="WP_065367825.1">
    <property type="nucleotide sequence ID" value="NZ_CP016204.1"/>
</dbReference>
<keyword evidence="4 8" id="KW-0812">Transmembrane</keyword>
<dbReference type="Gene3D" id="2.60.40.1120">
    <property type="entry name" value="Carboxypeptidase-like, regulatory domain"/>
    <property type="match status" value="1"/>
</dbReference>
<dbReference type="PROSITE" id="PS52016">
    <property type="entry name" value="TONB_DEPENDENT_REC_3"/>
    <property type="match status" value="1"/>
</dbReference>
<dbReference type="InterPro" id="IPR008969">
    <property type="entry name" value="CarboxyPept-like_regulatory"/>
</dbReference>
<evidence type="ECO:0000256" key="8">
    <source>
        <dbReference type="PROSITE-ProRule" id="PRU01360"/>
    </source>
</evidence>
<feature type="signal peptide" evidence="10">
    <location>
        <begin position="1"/>
        <end position="24"/>
    </location>
</feature>
<dbReference type="Pfam" id="PF00593">
    <property type="entry name" value="TonB_dep_Rec_b-barrel"/>
    <property type="match status" value="1"/>
</dbReference>
<dbReference type="Pfam" id="PF07715">
    <property type="entry name" value="Plug"/>
    <property type="match status" value="1"/>
</dbReference>
<dbReference type="GO" id="GO:0009279">
    <property type="term" value="C:cell outer membrane"/>
    <property type="evidence" value="ECO:0007669"/>
    <property type="project" value="UniProtKB-SubCell"/>
</dbReference>
<comment type="similarity">
    <text evidence="8 9">Belongs to the TonB-dependent receptor family.</text>
</comment>
<evidence type="ECO:0000256" key="1">
    <source>
        <dbReference type="ARBA" id="ARBA00004571"/>
    </source>
</evidence>
<evidence type="ECO:0000256" key="10">
    <source>
        <dbReference type="SAM" id="SignalP"/>
    </source>
</evidence>
<dbReference type="Gene3D" id="2.170.130.10">
    <property type="entry name" value="TonB-dependent receptor, plug domain"/>
    <property type="match status" value="1"/>
</dbReference>
<dbReference type="InterPro" id="IPR036942">
    <property type="entry name" value="Beta-barrel_TonB_sf"/>
</dbReference>
<dbReference type="NCBIfam" id="TIGR04057">
    <property type="entry name" value="SusC_RagA_signa"/>
    <property type="match status" value="1"/>
</dbReference>
<comment type="subcellular location">
    <subcellularLocation>
        <location evidence="1 8">Cell outer membrane</location>
        <topology evidence="1 8">Multi-pass membrane protein</topology>
    </subcellularLocation>
</comment>
<keyword evidence="10" id="KW-0732">Signal</keyword>
<sequence>MYLKRKRTTSLLMVALFSTNLLHANITYKANAAVVQQQAVCKGTVVDNNGDPVVGASVFAVSNGHKKGSVTDLDGNFEIDGIASGSSLTISYVGYKTQQVTWNGKDLKVTLQESSEMLDNVVVVGYGTQKKVNLTGAVSVVNSKQLESRPVTSVAQALQGEVPGLNFSVGNSGGSLNSRMSMNIRGIGTIGDGSNAAPLVLIDGSEGDLYSISPNDIESISVLKDASSSAIYGSRAAFGVILVTTKSGKDSRMNVSYNGNVRFSTATQIPEMPNSYDFARYWNDAAANSGAGSVPFSQDMLEKIKNHINGTPRPGEEATTTWQGTAANEPWSMYNGSWDNTNWFKEMYKSGVPSTEHNVSLSGGGSKVNYYLSGAVLSQQGLIRHGKDKLKRYNFSGKITANLKDWFTVTYNTKWVREDYSRPSYMTGLFFHNIARRWPTNPVFDPNGHYVHGNEILQMENGGLDATQNDKLYQQLALEFRPIKGWKIRLEGNYNTVNYHNHWDVLPIYYYDPDQNPVAAAWSGEYAAGKSNVGESMSKNNYYNGRFFTEYAFTLNDKHDFKFLAGLDMESNIYTYLSVSRADLITPTVPTLNNATNKDVKPGFSNTQWATMGAFGRINYAYDSRYLAEFSIRRDGSSRFIGDKTWGTFPSLALGWNIANEKFFKPLTKTVNTLKLRATYGALGNTNITALYPWFLSQPVSASASSWLVNGERVNISNAPGLVSPFLTWESVRSWNIGLDFGMFNNRLQGTFDYYVRTTKDMVGPAPAKPSILGADLPRENNSDMRSNGWDLEVRWRDRVGQVGYGIKLVLSDDFQTITRFYNPNRLLSKWCEGKRMGDIYGYQVEGIAQTNEQMTEWLANNKPSWGSDWAAGDVMYKDLNGDKKVNSGKSTYDDMGDLTKIGNSLPRYRFGITLDANWKGFDFLIFMQGVGKRDFWDASPYSVGANTGMWQAAAFKDHLDYWRPETDTNLGPNTNAFYPRPLFGAGGKNFQTSDRYLQNAAYMRIKNIQLGYTLPAAIASKIGASRIRFYFSAENLATFTKMNKIFDPEATGGDWGPGKLYPLQRTISFGLNLNF</sequence>